<dbReference type="OrthoDB" id="9813091at2"/>
<evidence type="ECO:0000256" key="2">
    <source>
        <dbReference type="SAM" id="SignalP"/>
    </source>
</evidence>
<dbReference type="Proteomes" id="UP000013165">
    <property type="component" value="Unassembled WGS sequence"/>
</dbReference>
<dbReference type="InterPro" id="IPR006860">
    <property type="entry name" value="FecR"/>
</dbReference>
<feature type="domain" description="LysM" evidence="3">
    <location>
        <begin position="54"/>
        <end position="101"/>
    </location>
</feature>
<dbReference type="AlphaFoldDB" id="N6WQX1"/>
<evidence type="ECO:0000259" key="3">
    <source>
        <dbReference type="PROSITE" id="PS51782"/>
    </source>
</evidence>
<proteinExistence type="predicted"/>
<dbReference type="InterPro" id="IPR013783">
    <property type="entry name" value="Ig-like_fold"/>
</dbReference>
<dbReference type="Gene3D" id="2.60.40.10">
    <property type="entry name" value="Immunoglobulins"/>
    <property type="match status" value="2"/>
</dbReference>
<dbReference type="PANTHER" id="PTHR38731:SF1">
    <property type="entry name" value="FECR PROTEIN DOMAIN-CONTAINING PROTEIN"/>
    <property type="match status" value="1"/>
</dbReference>
<name>N6WQX1_9GAMM</name>
<dbReference type="HOGENOM" id="CLU_036396_1_0_6"/>
<dbReference type="Pfam" id="PF01476">
    <property type="entry name" value="LysM"/>
    <property type="match status" value="1"/>
</dbReference>
<reference evidence="4 5" key="1">
    <citation type="journal article" date="2013" name="Genome Announc.">
        <title>Genome Sequence of the Polycyclic Aromatic Hydrocarbon-Degrading Bacterium Strain Marinobacter nanhaiticus D15-8WT.</title>
        <authorList>
            <person name="Cui Z."/>
            <person name="Gao W."/>
            <person name="Li Q."/>
            <person name="Xu G."/>
            <person name="Zheng L."/>
        </authorList>
    </citation>
    <scope>NUCLEOTIDE SEQUENCE [LARGE SCALE GENOMIC DNA]</scope>
    <source>
        <strain evidence="4 5">D15-8W</strain>
    </source>
</reference>
<feature type="chain" id="PRO_5016814460" evidence="2">
    <location>
        <begin position="30"/>
        <end position="551"/>
    </location>
</feature>
<dbReference type="PATRIC" id="fig|626887.3.peg.3745"/>
<dbReference type="EMBL" id="APLQ01000014">
    <property type="protein sequence ID" value="ENO13457.2"/>
    <property type="molecule type" value="Genomic_DNA"/>
</dbReference>
<evidence type="ECO:0000256" key="1">
    <source>
        <dbReference type="SAM" id="MobiDB-lite"/>
    </source>
</evidence>
<protein>
    <submittedName>
        <fullName evidence="4">Peptidoglycan-binding protein LysM</fullName>
    </submittedName>
</protein>
<dbReference type="Pfam" id="PF04773">
    <property type="entry name" value="FecR"/>
    <property type="match status" value="1"/>
</dbReference>
<dbReference type="PANTHER" id="PTHR38731">
    <property type="entry name" value="LIPL45-RELATED LIPOPROTEIN-RELATED"/>
    <property type="match status" value="1"/>
</dbReference>
<dbReference type="InterPro" id="IPR018392">
    <property type="entry name" value="LysM"/>
</dbReference>
<comment type="caution">
    <text evidence="4">The sequence shown here is derived from an EMBL/GenBank/DDBJ whole genome shotgun (WGS) entry which is preliminary data.</text>
</comment>
<dbReference type="STRING" id="626887.J057_18715"/>
<keyword evidence="2" id="KW-0732">Signal</keyword>
<dbReference type="eggNOG" id="COG4254">
    <property type="taxonomic scope" value="Bacteria"/>
</dbReference>
<accession>N6WQX1</accession>
<dbReference type="Gene3D" id="2.60.120.1440">
    <property type="match status" value="1"/>
</dbReference>
<feature type="region of interest" description="Disordered" evidence="1">
    <location>
        <begin position="256"/>
        <end position="293"/>
    </location>
</feature>
<dbReference type="PIRSF" id="PIRSF029644">
    <property type="entry name" value="UCP029644"/>
    <property type="match status" value="1"/>
</dbReference>
<dbReference type="RefSeq" id="WP_051079790.1">
    <property type="nucleotide sequence ID" value="NZ_AP028878.1"/>
</dbReference>
<dbReference type="Gene3D" id="3.10.350.10">
    <property type="entry name" value="LysM domain"/>
    <property type="match status" value="1"/>
</dbReference>
<dbReference type="PROSITE" id="PS51782">
    <property type="entry name" value="LYSM"/>
    <property type="match status" value="1"/>
</dbReference>
<feature type="compositionally biased region" description="Low complexity" evidence="1">
    <location>
        <begin position="261"/>
        <end position="270"/>
    </location>
</feature>
<sequence length="551" mass="59979">MLLLTTRFPGLAAIAAAAFLAATALTANAELSVTRGSQTSATTATVSTSSMHDWRYTLRPGETLPQVSQRLLSSGYDAIQLAHYNGIDDPNNSIPGQSISIPVNWLDKRPEPAMALAVSGPVHYVDGASGRRQALTPHTMLHAGDEIVTQTGFTVIQLADGSLVRLGRDSHLIFNRLTRFGKTGMVDTRMRLDRGELDADVEVLIEDGSRFEVDTPSAVAAVRGTAFRLQVRPSVTELQVTEGTVAFGPAGRTVNIPAGFSGTTGQGTQSPVDIRRLPTAPQPSNPLPETAHQLPQELSWPEIAGADRYQVDIFNADTGQWLSREQTTQPALAFNHLDNGRYDIRLAAVDARGMPGMPYKQTFDVAQQAKTATLEKPAADAKLDDEMPSFSWSYNGNNEVARVEIARSSDFSDLIATSEWAPDSNAIPTRPLNPGQYYWRVVTEAGGTSIATSEPRKLMINGTLPPARIINVNYVDSQVRIFWQRIEAADKYQLQLSEDPSFNNIIKEADVADTTAALRLIPGRRYFVRLKALSDGPIAGRWGPGRELFVN</sequence>
<organism evidence="4 5">
    <name type="scientific">Marinobacter nanhaiticus D15-8W</name>
    <dbReference type="NCBI Taxonomy" id="626887"/>
    <lineage>
        <taxon>Bacteria</taxon>
        <taxon>Pseudomonadati</taxon>
        <taxon>Pseudomonadota</taxon>
        <taxon>Gammaproteobacteria</taxon>
        <taxon>Pseudomonadales</taxon>
        <taxon>Marinobacteraceae</taxon>
        <taxon>Marinobacter</taxon>
    </lineage>
</organism>
<feature type="signal peptide" evidence="2">
    <location>
        <begin position="1"/>
        <end position="29"/>
    </location>
</feature>
<evidence type="ECO:0000313" key="4">
    <source>
        <dbReference type="EMBL" id="ENO13457.2"/>
    </source>
</evidence>
<gene>
    <name evidence="4" type="ORF">J057_18715</name>
</gene>
<evidence type="ECO:0000313" key="5">
    <source>
        <dbReference type="Proteomes" id="UP000013165"/>
    </source>
</evidence>
<dbReference type="InterPro" id="IPR016930">
    <property type="entry name" value="UCP029644"/>
</dbReference>
<keyword evidence="5" id="KW-1185">Reference proteome</keyword>
<dbReference type="InterPro" id="IPR036779">
    <property type="entry name" value="LysM_dom_sf"/>
</dbReference>